<sequence>MSSHLPAVFRGATAPHPRTLLDVLDATAAAHPGAPALDAGGERLTYQDLCDRITERAVRLTRHGIGPGDRVGVRIPSGTCDLYLAILAVLLCGAAYVPVDADDPEERAATVFREAGVCAVIEADERILPGPVAPLAERWRPASPDDDAWIIFTSGSTGLPKGVAVTHRSAAAFVDAEAQLFLSERPLGPGDRVLAGLSVAFDASCEEMWLAWRHGGCLVPAPRALVRAGHELGPWLIERGITVVSTVPTLAALWPDEALDEVRLLIVGGEACPGALADRFAVKGREMWNTYGPTETTVVATAARMLPGEPVRIGLPLAGWELAVLDAAGDPVPYGGEGELVIAGVGTARYLDDAKDAERFAPLSLLDTRRAYRTGDLVRAEAAGLIHLGRADDQVKVGGRRIELGEIDAMLRALPGVRAAAGAVRGTPAGGQILVGYVVPERGGFRADQARGFLAERLPAALVPLLVEVTELPTRTSGKVDRDALPWPLPSQRGPAVDAAQDGSTVARLAGAWERMLGVCPEPDSDFFALGGSSLSAARLASELREHYPGVSVADLYRRPVLRDMAQHLESLEGPAAEARPVQPVPYGAGVVQLLVTAGLFGIAGLRGLVGLATLDNMVGWLAPQAWAPHTSWWLVLVAALVLMSAPARFVIGGASARLLTRGVLPGAYPRGGRVHLRLWTAERIVAAFGVSSLLGTPWARLYARSLGCRVGPGVALHAMPPVTGLATIGRGASVEPEADISGWWLDGATLHIGAVRIGDGARVGHRSTLMPGAALGADAELEPGACLDGEVPPGRRWLGSPARQAESYERVAGTGWPAPRPERSRRWAAAYALSLIGLPLLTVLSTVPALVGVYYLVRSCDTLSAVAVRLLLAAPPVAVVTTLCSALTLAALVRILGRGLKPGFHPVCGGVAWRAWLVTRLLSGARGSLFPLYASLATPVWLRLLGARVGRRAEISTVLPLPSLLTVEDGAFLADDTLVAPYEMRGGWLRLGTATVGRRAFVGNSGIVGPDRRVPDGALIGVLCDAPAQSEPGSSWLGRPALPLPRVPTAADPGRTFEPPRGLVLARSAVELCRVLPLMCSVLLAEAVLIGEQSALNRGGLPLAALTGTVLLVAAAAVAGLTATAAKWILVGRFEPGEHPLWSSFVWRNELYDTFVESLAVPWMAGSFTGTPFLNWWLRSLGAHIGRGVWLETYWLPETDLITLGDGASVNRGCVLQTHLFHDRIMRLDTVRLAEGASLGPHSIALPGTDVGARASVGAASLVMRGESVPPDTRWAGNPIAGEQSPEAQLPLTQPLVTIHQGSSREGSAA</sequence>
<keyword evidence="1" id="KW-0596">Phosphopantetheine</keyword>
<dbReference type="NCBIfam" id="TIGR01733">
    <property type="entry name" value="AA-adenyl-dom"/>
    <property type="match status" value="1"/>
</dbReference>
<keyword evidence="6" id="KW-0812">Transmembrane</keyword>
<dbReference type="PROSITE" id="PS00012">
    <property type="entry name" value="PHOSPHOPANTETHEINE"/>
    <property type="match status" value="1"/>
</dbReference>
<dbReference type="InterPro" id="IPR020845">
    <property type="entry name" value="AMP-binding_CS"/>
</dbReference>
<feature type="transmembrane region" description="Helical" evidence="6">
    <location>
        <begin position="633"/>
        <end position="652"/>
    </location>
</feature>
<accession>A0ABV9UP11</accession>
<dbReference type="NCBIfam" id="TIGR02353">
    <property type="entry name" value="NRPS_term_dom"/>
    <property type="match status" value="1"/>
</dbReference>
<keyword evidence="4" id="KW-0677">Repeat</keyword>
<feature type="region of interest" description="Disordered" evidence="5">
    <location>
        <begin position="481"/>
        <end position="501"/>
    </location>
</feature>
<evidence type="ECO:0000313" key="9">
    <source>
        <dbReference type="Proteomes" id="UP001595834"/>
    </source>
</evidence>
<evidence type="ECO:0000256" key="3">
    <source>
        <dbReference type="ARBA" id="ARBA00022679"/>
    </source>
</evidence>
<feature type="transmembrane region" description="Helical" evidence="6">
    <location>
        <begin position="878"/>
        <end position="897"/>
    </location>
</feature>
<evidence type="ECO:0000256" key="2">
    <source>
        <dbReference type="ARBA" id="ARBA00022553"/>
    </source>
</evidence>
<dbReference type="SUPFAM" id="SSF56801">
    <property type="entry name" value="Acetyl-CoA synthetase-like"/>
    <property type="match status" value="1"/>
</dbReference>
<keyword evidence="9" id="KW-1185">Reference proteome</keyword>
<reference evidence="9" key="1">
    <citation type="journal article" date="2019" name="Int. J. Syst. Evol. Microbiol.">
        <title>The Global Catalogue of Microorganisms (GCM) 10K type strain sequencing project: providing services to taxonomists for standard genome sequencing and annotation.</title>
        <authorList>
            <consortium name="The Broad Institute Genomics Platform"/>
            <consortium name="The Broad Institute Genome Sequencing Center for Infectious Disease"/>
            <person name="Wu L."/>
            <person name="Ma J."/>
        </authorList>
    </citation>
    <scope>NUCLEOTIDE SEQUENCE [LARGE SCALE GENOMIC DNA]</scope>
    <source>
        <strain evidence="9">CCM 7224</strain>
    </source>
</reference>
<dbReference type="InterPro" id="IPR011004">
    <property type="entry name" value="Trimer_LpxA-like_sf"/>
</dbReference>
<dbReference type="SUPFAM" id="SSF47336">
    <property type="entry name" value="ACP-like"/>
    <property type="match status" value="1"/>
</dbReference>
<dbReference type="Gene3D" id="2.160.10.10">
    <property type="entry name" value="Hexapeptide repeat proteins"/>
    <property type="match status" value="2"/>
</dbReference>
<dbReference type="InterPro" id="IPR009081">
    <property type="entry name" value="PP-bd_ACP"/>
</dbReference>
<feature type="domain" description="Carrier" evidence="7">
    <location>
        <begin position="500"/>
        <end position="573"/>
    </location>
</feature>
<dbReference type="Gene3D" id="3.40.50.12780">
    <property type="entry name" value="N-terminal domain of ligase-like"/>
    <property type="match status" value="1"/>
</dbReference>
<dbReference type="PROSITE" id="PS00101">
    <property type="entry name" value="HEXAPEP_TRANSFERASES"/>
    <property type="match status" value="1"/>
</dbReference>
<evidence type="ECO:0000259" key="7">
    <source>
        <dbReference type="PROSITE" id="PS50075"/>
    </source>
</evidence>
<dbReference type="InterPro" id="IPR000873">
    <property type="entry name" value="AMP-dep_synth/lig_dom"/>
</dbReference>
<name>A0ABV9UP11_9ACTN</name>
<evidence type="ECO:0000256" key="1">
    <source>
        <dbReference type="ARBA" id="ARBA00022450"/>
    </source>
</evidence>
<dbReference type="Gene3D" id="1.10.1200.10">
    <property type="entry name" value="ACP-like"/>
    <property type="match status" value="1"/>
</dbReference>
<comment type="caution">
    <text evidence="8">The sequence shown here is derived from an EMBL/GenBank/DDBJ whole genome shotgun (WGS) entry which is preliminary data.</text>
</comment>
<dbReference type="Pfam" id="PF00501">
    <property type="entry name" value="AMP-binding"/>
    <property type="match status" value="1"/>
</dbReference>
<feature type="region of interest" description="Disordered" evidence="5">
    <location>
        <begin position="1277"/>
        <end position="1311"/>
    </location>
</feature>
<dbReference type="PANTHER" id="PTHR45527:SF1">
    <property type="entry name" value="FATTY ACID SYNTHASE"/>
    <property type="match status" value="1"/>
</dbReference>
<gene>
    <name evidence="8" type="ORF">ACFPFX_21670</name>
</gene>
<evidence type="ECO:0000256" key="6">
    <source>
        <dbReference type="SAM" id="Phobius"/>
    </source>
</evidence>
<dbReference type="PROSITE" id="PS50075">
    <property type="entry name" value="CARRIER"/>
    <property type="match status" value="1"/>
</dbReference>
<dbReference type="InterPro" id="IPR045851">
    <property type="entry name" value="AMP-bd_C_sf"/>
</dbReference>
<dbReference type="PROSITE" id="PS00455">
    <property type="entry name" value="AMP_BINDING"/>
    <property type="match status" value="1"/>
</dbReference>
<protein>
    <submittedName>
        <fullName evidence="8">Pls/PosA family non-ribosomal peptide synthetase</fullName>
    </submittedName>
</protein>
<dbReference type="InterPro" id="IPR036736">
    <property type="entry name" value="ACP-like_sf"/>
</dbReference>
<dbReference type="InterPro" id="IPR006162">
    <property type="entry name" value="Ppantetheine_attach_site"/>
</dbReference>
<dbReference type="InterPro" id="IPR018357">
    <property type="entry name" value="Hexapep_transf_CS"/>
</dbReference>
<feature type="transmembrane region" description="Helical" evidence="6">
    <location>
        <begin position="831"/>
        <end position="858"/>
    </location>
</feature>
<dbReference type="Proteomes" id="UP001595834">
    <property type="component" value="Unassembled WGS sequence"/>
</dbReference>
<dbReference type="InterPro" id="IPR042099">
    <property type="entry name" value="ANL_N_sf"/>
</dbReference>
<dbReference type="SMART" id="SM00823">
    <property type="entry name" value="PKS_PP"/>
    <property type="match status" value="1"/>
</dbReference>
<evidence type="ECO:0000256" key="5">
    <source>
        <dbReference type="SAM" id="MobiDB-lite"/>
    </source>
</evidence>
<dbReference type="CDD" id="cd05930">
    <property type="entry name" value="A_NRPS"/>
    <property type="match status" value="1"/>
</dbReference>
<feature type="transmembrane region" description="Helical" evidence="6">
    <location>
        <begin position="590"/>
        <end position="613"/>
    </location>
</feature>
<dbReference type="Gene3D" id="3.30.300.30">
    <property type="match status" value="1"/>
</dbReference>
<dbReference type="InterPro" id="IPR020806">
    <property type="entry name" value="PKS_PP-bd"/>
</dbReference>
<dbReference type="InterPro" id="IPR010071">
    <property type="entry name" value="AA_adenyl_dom"/>
</dbReference>
<feature type="compositionally biased region" description="Polar residues" evidence="5">
    <location>
        <begin position="1292"/>
        <end position="1311"/>
    </location>
</feature>
<evidence type="ECO:0000313" key="8">
    <source>
        <dbReference type="EMBL" id="MFC4958900.1"/>
    </source>
</evidence>
<keyword evidence="6" id="KW-0472">Membrane</keyword>
<evidence type="ECO:0000256" key="4">
    <source>
        <dbReference type="ARBA" id="ARBA00022737"/>
    </source>
</evidence>
<organism evidence="8 9">
    <name type="scientific">Streptomyces mauvecolor</name>
    <dbReference type="NCBI Taxonomy" id="58345"/>
    <lineage>
        <taxon>Bacteria</taxon>
        <taxon>Bacillati</taxon>
        <taxon>Actinomycetota</taxon>
        <taxon>Actinomycetes</taxon>
        <taxon>Kitasatosporales</taxon>
        <taxon>Streptomycetaceae</taxon>
        <taxon>Streptomyces</taxon>
    </lineage>
</organism>
<dbReference type="SUPFAM" id="SSF51161">
    <property type="entry name" value="Trimeric LpxA-like enzymes"/>
    <property type="match status" value="3"/>
</dbReference>
<dbReference type="RefSeq" id="WP_344379736.1">
    <property type="nucleotide sequence ID" value="NZ_BAAASQ010000030.1"/>
</dbReference>
<dbReference type="InterPro" id="IPR012728">
    <property type="entry name" value="Pls/PosA_C"/>
</dbReference>
<keyword evidence="3" id="KW-0808">Transferase</keyword>
<dbReference type="PANTHER" id="PTHR45527">
    <property type="entry name" value="NONRIBOSOMAL PEPTIDE SYNTHETASE"/>
    <property type="match status" value="1"/>
</dbReference>
<dbReference type="EMBL" id="JBHSIZ010000027">
    <property type="protein sequence ID" value="MFC4958900.1"/>
    <property type="molecule type" value="Genomic_DNA"/>
</dbReference>
<keyword evidence="6" id="KW-1133">Transmembrane helix</keyword>
<proteinExistence type="predicted"/>
<dbReference type="Pfam" id="PF00550">
    <property type="entry name" value="PP-binding"/>
    <property type="match status" value="1"/>
</dbReference>
<keyword evidence="2" id="KW-0597">Phosphoprotein</keyword>